<reference evidence="1" key="1">
    <citation type="submission" date="2014-11" db="EMBL/GenBank/DDBJ databases">
        <authorList>
            <person name="Amaro Gonzalez C."/>
        </authorList>
    </citation>
    <scope>NUCLEOTIDE SEQUENCE</scope>
</reference>
<dbReference type="AlphaFoldDB" id="A0A0E9RC60"/>
<evidence type="ECO:0000313" key="1">
    <source>
        <dbReference type="EMBL" id="JAH26362.1"/>
    </source>
</evidence>
<reference evidence="1" key="2">
    <citation type="journal article" date="2015" name="Fish Shellfish Immunol.">
        <title>Early steps in the European eel (Anguilla anguilla)-Vibrio vulnificus interaction in the gills: Role of the RtxA13 toxin.</title>
        <authorList>
            <person name="Callol A."/>
            <person name="Pajuelo D."/>
            <person name="Ebbesson L."/>
            <person name="Teles M."/>
            <person name="MacKenzie S."/>
            <person name="Amaro C."/>
        </authorList>
    </citation>
    <scope>NUCLEOTIDE SEQUENCE</scope>
</reference>
<sequence length="65" mass="6867">MGKLVSLQERTLSAGPLSLALNPTNCSRGFIPLLSLSDSPFTTVLSGLSPFEKKRNVPSVDHSPG</sequence>
<accession>A0A0E9RC60</accession>
<dbReference type="EMBL" id="GBXM01082215">
    <property type="protein sequence ID" value="JAH26362.1"/>
    <property type="molecule type" value="Transcribed_RNA"/>
</dbReference>
<organism evidence="1">
    <name type="scientific">Anguilla anguilla</name>
    <name type="common">European freshwater eel</name>
    <name type="synonym">Muraena anguilla</name>
    <dbReference type="NCBI Taxonomy" id="7936"/>
    <lineage>
        <taxon>Eukaryota</taxon>
        <taxon>Metazoa</taxon>
        <taxon>Chordata</taxon>
        <taxon>Craniata</taxon>
        <taxon>Vertebrata</taxon>
        <taxon>Euteleostomi</taxon>
        <taxon>Actinopterygii</taxon>
        <taxon>Neopterygii</taxon>
        <taxon>Teleostei</taxon>
        <taxon>Anguilliformes</taxon>
        <taxon>Anguillidae</taxon>
        <taxon>Anguilla</taxon>
    </lineage>
</organism>
<protein>
    <submittedName>
        <fullName evidence="1">Uncharacterized protein</fullName>
    </submittedName>
</protein>
<proteinExistence type="predicted"/>
<name>A0A0E9RC60_ANGAN</name>